<organism evidence="5 6">
    <name type="scientific">Diploptera punctata</name>
    <name type="common">Pacific beetle cockroach</name>
    <dbReference type="NCBI Taxonomy" id="6984"/>
    <lineage>
        <taxon>Eukaryota</taxon>
        <taxon>Metazoa</taxon>
        <taxon>Ecdysozoa</taxon>
        <taxon>Arthropoda</taxon>
        <taxon>Hexapoda</taxon>
        <taxon>Insecta</taxon>
        <taxon>Pterygota</taxon>
        <taxon>Neoptera</taxon>
        <taxon>Polyneoptera</taxon>
        <taxon>Dictyoptera</taxon>
        <taxon>Blattodea</taxon>
        <taxon>Blaberoidea</taxon>
        <taxon>Blaberidae</taxon>
        <taxon>Diplopterinae</taxon>
        <taxon>Diploptera</taxon>
    </lineage>
</organism>
<evidence type="ECO:0000313" key="5">
    <source>
        <dbReference type="EMBL" id="KAJ9600335.1"/>
    </source>
</evidence>
<dbReference type="PROSITE" id="PS00139">
    <property type="entry name" value="THIOL_PROTEASE_CYS"/>
    <property type="match status" value="1"/>
</dbReference>
<gene>
    <name evidence="5" type="ORF">L9F63_009411</name>
</gene>
<accession>A0AAD8AJJ9</accession>
<evidence type="ECO:0000256" key="1">
    <source>
        <dbReference type="ARBA" id="ARBA00022670"/>
    </source>
</evidence>
<dbReference type="AlphaFoldDB" id="A0AAD8AJJ9"/>
<reference evidence="5" key="2">
    <citation type="submission" date="2023-05" db="EMBL/GenBank/DDBJ databases">
        <authorList>
            <person name="Fouks B."/>
        </authorList>
    </citation>
    <scope>NUCLEOTIDE SEQUENCE</scope>
    <source>
        <strain evidence="5">Stay&amp;Tobe</strain>
        <tissue evidence="5">Testes</tissue>
    </source>
</reference>
<evidence type="ECO:0000313" key="6">
    <source>
        <dbReference type="Proteomes" id="UP001233999"/>
    </source>
</evidence>
<dbReference type="EMBL" id="JASPKZ010000432">
    <property type="protein sequence ID" value="KAJ9600335.1"/>
    <property type="molecule type" value="Genomic_DNA"/>
</dbReference>
<dbReference type="GO" id="GO:0006508">
    <property type="term" value="P:proteolysis"/>
    <property type="evidence" value="ECO:0007669"/>
    <property type="project" value="UniProtKB-KW"/>
</dbReference>
<feature type="domain" description="Peptidase C1A papain C-terminal" evidence="4">
    <location>
        <begin position="34"/>
        <end position="63"/>
    </location>
</feature>
<keyword evidence="3" id="KW-0788">Thiol protease</keyword>
<dbReference type="InterPro" id="IPR038765">
    <property type="entry name" value="Papain-like_cys_pep_sf"/>
</dbReference>
<dbReference type="InterPro" id="IPR000668">
    <property type="entry name" value="Peptidase_C1A_C"/>
</dbReference>
<evidence type="ECO:0000256" key="3">
    <source>
        <dbReference type="ARBA" id="ARBA00022807"/>
    </source>
</evidence>
<protein>
    <recommendedName>
        <fullName evidence="4">Peptidase C1A papain C-terminal domain-containing protein</fullName>
    </recommendedName>
</protein>
<reference evidence="5" key="1">
    <citation type="journal article" date="2023" name="IScience">
        <title>Live-bearing cockroach genome reveals convergent evolutionary mechanisms linked to viviparity in insects and beyond.</title>
        <authorList>
            <person name="Fouks B."/>
            <person name="Harrison M.C."/>
            <person name="Mikhailova A.A."/>
            <person name="Marchal E."/>
            <person name="English S."/>
            <person name="Carruthers M."/>
            <person name="Jennings E.C."/>
            <person name="Chiamaka E.L."/>
            <person name="Frigard R.A."/>
            <person name="Pippel M."/>
            <person name="Attardo G.M."/>
            <person name="Benoit J.B."/>
            <person name="Bornberg-Bauer E."/>
            <person name="Tobe S.S."/>
        </authorList>
    </citation>
    <scope>NUCLEOTIDE SEQUENCE</scope>
    <source>
        <strain evidence="5">Stay&amp;Tobe</strain>
    </source>
</reference>
<dbReference type="SUPFAM" id="SSF54001">
    <property type="entry name" value="Cysteine proteinases"/>
    <property type="match status" value="1"/>
</dbReference>
<name>A0AAD8AJJ9_DIPPU</name>
<dbReference type="Pfam" id="PF00112">
    <property type="entry name" value="Peptidase_C1"/>
    <property type="match status" value="1"/>
</dbReference>
<feature type="non-terminal residue" evidence="5">
    <location>
        <position position="63"/>
    </location>
</feature>
<keyword evidence="2" id="KW-0378">Hydrolase</keyword>
<evidence type="ECO:0000256" key="2">
    <source>
        <dbReference type="ARBA" id="ARBA00022801"/>
    </source>
</evidence>
<keyword evidence="6" id="KW-1185">Reference proteome</keyword>
<dbReference type="Proteomes" id="UP001233999">
    <property type="component" value="Unassembled WGS sequence"/>
</dbReference>
<dbReference type="InterPro" id="IPR000169">
    <property type="entry name" value="Pept_cys_AS"/>
</dbReference>
<dbReference type="Gene3D" id="3.90.70.10">
    <property type="entry name" value="Cysteine proteinases"/>
    <property type="match status" value="1"/>
</dbReference>
<keyword evidence="1" id="KW-0645">Protease</keyword>
<dbReference type="GO" id="GO:0008234">
    <property type="term" value="F:cysteine-type peptidase activity"/>
    <property type="evidence" value="ECO:0007669"/>
    <property type="project" value="UniProtKB-KW"/>
</dbReference>
<proteinExistence type="predicted"/>
<feature type="non-terminal residue" evidence="5">
    <location>
        <position position="1"/>
    </location>
</feature>
<comment type="caution">
    <text evidence="5">The sequence shown here is derived from an EMBL/GenBank/DDBJ whole genome shotgun (WGS) entry which is preliminary data.</text>
</comment>
<sequence>LREEVSGKMNGLLIKNPESRTGGSTFIIPENVVIPDEVDWRQKGAVTPVKDQANCGSCYAFST</sequence>
<evidence type="ECO:0000259" key="4">
    <source>
        <dbReference type="Pfam" id="PF00112"/>
    </source>
</evidence>